<feature type="signal peptide" evidence="1">
    <location>
        <begin position="1"/>
        <end position="22"/>
    </location>
</feature>
<keyword evidence="1" id="KW-0732">Signal</keyword>
<organism evidence="2 3">
    <name type="scientific">Mycena alexandri</name>
    <dbReference type="NCBI Taxonomy" id="1745969"/>
    <lineage>
        <taxon>Eukaryota</taxon>
        <taxon>Fungi</taxon>
        <taxon>Dikarya</taxon>
        <taxon>Basidiomycota</taxon>
        <taxon>Agaricomycotina</taxon>
        <taxon>Agaricomycetes</taxon>
        <taxon>Agaricomycetidae</taxon>
        <taxon>Agaricales</taxon>
        <taxon>Marasmiineae</taxon>
        <taxon>Mycenaceae</taxon>
        <taxon>Mycena</taxon>
    </lineage>
</organism>
<dbReference type="AlphaFoldDB" id="A0AAD6S028"/>
<name>A0AAD6S028_9AGAR</name>
<dbReference type="Proteomes" id="UP001218188">
    <property type="component" value="Unassembled WGS sequence"/>
</dbReference>
<evidence type="ECO:0008006" key="4">
    <source>
        <dbReference type="Google" id="ProtNLM"/>
    </source>
</evidence>
<protein>
    <recommendedName>
        <fullName evidence="4">Secreted protein</fullName>
    </recommendedName>
</protein>
<comment type="caution">
    <text evidence="2">The sequence shown here is derived from an EMBL/GenBank/DDBJ whole genome shotgun (WGS) entry which is preliminary data.</text>
</comment>
<gene>
    <name evidence="2" type="ORF">C8F04DRAFT_364511</name>
</gene>
<proteinExistence type="predicted"/>
<sequence>MHRRQVLLLLSLACFTSSGLKTQPTINNPASCMAEIVSRQSVYFLPAFIHPTSISGPSRNLCLKSAGLIYDSKWNAACYEGRHWTKISKHHSRHDHSRRSTVIHDSSQRFMTVHSEIA</sequence>
<evidence type="ECO:0000313" key="3">
    <source>
        <dbReference type="Proteomes" id="UP001218188"/>
    </source>
</evidence>
<reference evidence="2" key="1">
    <citation type="submission" date="2023-03" db="EMBL/GenBank/DDBJ databases">
        <title>Massive genome expansion in bonnet fungi (Mycena s.s.) driven by repeated elements and novel gene families across ecological guilds.</title>
        <authorList>
            <consortium name="Lawrence Berkeley National Laboratory"/>
            <person name="Harder C.B."/>
            <person name="Miyauchi S."/>
            <person name="Viragh M."/>
            <person name="Kuo A."/>
            <person name="Thoen E."/>
            <person name="Andreopoulos B."/>
            <person name="Lu D."/>
            <person name="Skrede I."/>
            <person name="Drula E."/>
            <person name="Henrissat B."/>
            <person name="Morin E."/>
            <person name="Kohler A."/>
            <person name="Barry K."/>
            <person name="LaButti K."/>
            <person name="Morin E."/>
            <person name="Salamov A."/>
            <person name="Lipzen A."/>
            <person name="Mereny Z."/>
            <person name="Hegedus B."/>
            <person name="Baldrian P."/>
            <person name="Stursova M."/>
            <person name="Weitz H."/>
            <person name="Taylor A."/>
            <person name="Grigoriev I.V."/>
            <person name="Nagy L.G."/>
            <person name="Martin F."/>
            <person name="Kauserud H."/>
        </authorList>
    </citation>
    <scope>NUCLEOTIDE SEQUENCE</scope>
    <source>
        <strain evidence="2">CBHHK200</strain>
    </source>
</reference>
<dbReference type="EMBL" id="JARJCM010000325">
    <property type="protein sequence ID" value="KAJ7018739.1"/>
    <property type="molecule type" value="Genomic_DNA"/>
</dbReference>
<accession>A0AAD6S028</accession>
<evidence type="ECO:0000256" key="1">
    <source>
        <dbReference type="SAM" id="SignalP"/>
    </source>
</evidence>
<evidence type="ECO:0000313" key="2">
    <source>
        <dbReference type="EMBL" id="KAJ7018739.1"/>
    </source>
</evidence>
<keyword evidence="3" id="KW-1185">Reference proteome</keyword>
<feature type="chain" id="PRO_5042195953" description="Secreted protein" evidence="1">
    <location>
        <begin position="23"/>
        <end position="118"/>
    </location>
</feature>